<gene>
    <name evidence="1" type="ORF">ACFOET_06925</name>
</gene>
<sequence>MIAFFDRYDWRIKNRLLWAVAALFLVACYQLAVKPTLALRREYHVQRAGEAKRQANLLVLDQLRDQARRAGRLFAVDTSATGDTALSEPERIALMAQHCGVHVRSLPAPERLGAETLHLYYTEYQLGGGFEGLLRLLRDVEGQQGINLLSASFVKRAHSTTRAPELLLQLRTVRLAKN</sequence>
<protein>
    <recommendedName>
        <fullName evidence="3">Type II secretion system protein M</fullName>
    </recommendedName>
</protein>
<dbReference type="PROSITE" id="PS51257">
    <property type="entry name" value="PROKAR_LIPOPROTEIN"/>
    <property type="match status" value="1"/>
</dbReference>
<reference evidence="2" key="1">
    <citation type="journal article" date="2019" name="Int. J. Syst. Evol. Microbiol.">
        <title>The Global Catalogue of Microorganisms (GCM) 10K type strain sequencing project: providing services to taxonomists for standard genome sequencing and annotation.</title>
        <authorList>
            <consortium name="The Broad Institute Genomics Platform"/>
            <consortium name="The Broad Institute Genome Sequencing Center for Infectious Disease"/>
            <person name="Wu L."/>
            <person name="Ma J."/>
        </authorList>
    </citation>
    <scope>NUCLEOTIDE SEQUENCE [LARGE SCALE GENOMIC DNA]</scope>
    <source>
        <strain evidence="2">KCTC 52416</strain>
    </source>
</reference>
<organism evidence="1 2">
    <name type="scientific">Parapedobacter deserti</name>
    <dbReference type="NCBI Taxonomy" id="1912957"/>
    <lineage>
        <taxon>Bacteria</taxon>
        <taxon>Pseudomonadati</taxon>
        <taxon>Bacteroidota</taxon>
        <taxon>Sphingobacteriia</taxon>
        <taxon>Sphingobacteriales</taxon>
        <taxon>Sphingobacteriaceae</taxon>
        <taxon>Parapedobacter</taxon>
    </lineage>
</organism>
<evidence type="ECO:0000313" key="2">
    <source>
        <dbReference type="Proteomes" id="UP001595526"/>
    </source>
</evidence>
<dbReference type="EMBL" id="JBHRTA010000022">
    <property type="protein sequence ID" value="MFC3197340.1"/>
    <property type="molecule type" value="Genomic_DNA"/>
</dbReference>
<evidence type="ECO:0000313" key="1">
    <source>
        <dbReference type="EMBL" id="MFC3197340.1"/>
    </source>
</evidence>
<name>A0ABV7JGW5_9SPHI</name>
<comment type="caution">
    <text evidence="1">The sequence shown here is derived from an EMBL/GenBank/DDBJ whole genome shotgun (WGS) entry which is preliminary data.</text>
</comment>
<proteinExistence type="predicted"/>
<dbReference type="Proteomes" id="UP001595526">
    <property type="component" value="Unassembled WGS sequence"/>
</dbReference>
<keyword evidence="2" id="KW-1185">Reference proteome</keyword>
<evidence type="ECO:0008006" key="3">
    <source>
        <dbReference type="Google" id="ProtNLM"/>
    </source>
</evidence>
<accession>A0ABV7JGW5</accession>
<dbReference type="RefSeq" id="WP_379020938.1">
    <property type="nucleotide sequence ID" value="NZ_JBHRTA010000022.1"/>
</dbReference>